<evidence type="ECO:0000256" key="1">
    <source>
        <dbReference type="SAM" id="SignalP"/>
    </source>
</evidence>
<dbReference type="InterPro" id="IPR000157">
    <property type="entry name" value="TIR_dom"/>
</dbReference>
<dbReference type="Pfam" id="PF00931">
    <property type="entry name" value="NB-ARC"/>
    <property type="match status" value="1"/>
</dbReference>
<comment type="caution">
    <text evidence="3">The sequence shown here is derived from an EMBL/GenBank/DDBJ whole genome shotgun (WGS) entry which is preliminary data.</text>
</comment>
<dbReference type="Pfam" id="PF01582">
    <property type="entry name" value="TIR"/>
    <property type="match status" value="1"/>
</dbReference>
<evidence type="ECO:0000313" key="3">
    <source>
        <dbReference type="EMBL" id="RXH82779.1"/>
    </source>
</evidence>
<proteinExistence type="predicted"/>
<dbReference type="InterPro" id="IPR027417">
    <property type="entry name" value="P-loop_NTPase"/>
</dbReference>
<dbReference type="InterPro" id="IPR001611">
    <property type="entry name" value="Leu-rich_rpt"/>
</dbReference>
<dbReference type="InterPro" id="IPR044974">
    <property type="entry name" value="Disease_R_plants"/>
</dbReference>
<dbReference type="Proteomes" id="UP000290289">
    <property type="component" value="Chromosome 11"/>
</dbReference>
<dbReference type="SUPFAM" id="SSF52540">
    <property type="entry name" value="P-loop containing nucleoside triphosphate hydrolases"/>
    <property type="match status" value="1"/>
</dbReference>
<dbReference type="Gene3D" id="3.40.50.10140">
    <property type="entry name" value="Toll/interleukin-1 receptor homology (TIR) domain"/>
    <property type="match status" value="1"/>
</dbReference>
<dbReference type="InterPro" id="IPR032675">
    <property type="entry name" value="LRR_dom_sf"/>
</dbReference>
<sequence length="523" mass="59412">DINYFELGALWIFFVSFNLNTNGAWGSSSRSDCMGTQKAHSSPPTPECVHEVFLSFRDEDTHDGFTKYLYTGLKRKGINTFRDDDKLERGKTIKPELLKAIEESRLAVVILSDDFASSTWCLDELAHIVKCNEDKGLQIFPVFYYVDPSEVRKQKTGNFGKALAKHEEDFKNEIGKVERSYESEIIQDIAQKILDLLKPLRANKDLIGIDSRLKKVMQLCFDPAPLSKDDVRTIGIWGVGGIGKTTLARQAFEKIVLERNEEFKHRCFLYRVREECGKHGRGLGTNFVEGMFLCLPETRQIKLDADPFSKMYNLRLLKICKANFSECPEYFSRKLRLLEWHEYPLESLPSSFGPHQLVELKMPNSRIKQLWNERLPLMENLVQIDLSNSQSLTKTLDFSMVPNLEELMLEGFTRQLGASNTFGCESLESLPSISLGSLKTLILSGCSKLTEFPEIVGSMEKLSRLYLDGTAIRELPVTFEKLRGLILLTSLKDLNLSGCSHVELPENIGNLQHLKELDACEAA</sequence>
<evidence type="ECO:0000259" key="2">
    <source>
        <dbReference type="PROSITE" id="PS50104"/>
    </source>
</evidence>
<dbReference type="AlphaFoldDB" id="A0A498II40"/>
<dbReference type="InterPro" id="IPR035897">
    <property type="entry name" value="Toll_tir_struct_dom_sf"/>
</dbReference>
<dbReference type="PRINTS" id="PR00364">
    <property type="entry name" value="DISEASERSIST"/>
</dbReference>
<dbReference type="SMART" id="SM00255">
    <property type="entry name" value="TIR"/>
    <property type="match status" value="1"/>
</dbReference>
<dbReference type="Pfam" id="PF00560">
    <property type="entry name" value="LRR_1"/>
    <property type="match status" value="1"/>
</dbReference>
<protein>
    <recommendedName>
        <fullName evidence="2">TIR domain-containing protein</fullName>
    </recommendedName>
</protein>
<feature type="non-terminal residue" evidence="3">
    <location>
        <position position="1"/>
    </location>
</feature>
<reference evidence="3 4" key="1">
    <citation type="submission" date="2018-10" db="EMBL/GenBank/DDBJ databases">
        <title>A high-quality apple genome assembly.</title>
        <authorList>
            <person name="Hu J."/>
        </authorList>
    </citation>
    <scope>NUCLEOTIDE SEQUENCE [LARGE SCALE GENOMIC DNA]</scope>
    <source>
        <strain evidence="4">cv. HFTH1</strain>
        <tissue evidence="3">Young leaf</tissue>
    </source>
</reference>
<keyword evidence="1" id="KW-0732">Signal</keyword>
<dbReference type="InterPro" id="IPR002182">
    <property type="entry name" value="NB-ARC"/>
</dbReference>
<dbReference type="GO" id="GO:0006952">
    <property type="term" value="P:defense response"/>
    <property type="evidence" value="ECO:0007669"/>
    <property type="project" value="InterPro"/>
</dbReference>
<dbReference type="Gene3D" id="3.80.10.10">
    <property type="entry name" value="Ribonuclease Inhibitor"/>
    <property type="match status" value="1"/>
</dbReference>
<dbReference type="PANTHER" id="PTHR11017">
    <property type="entry name" value="LEUCINE-RICH REPEAT-CONTAINING PROTEIN"/>
    <property type="match status" value="1"/>
</dbReference>
<name>A0A498II40_MALDO</name>
<keyword evidence="4" id="KW-1185">Reference proteome</keyword>
<evidence type="ECO:0000313" key="4">
    <source>
        <dbReference type="Proteomes" id="UP000290289"/>
    </source>
</evidence>
<organism evidence="3 4">
    <name type="scientific">Malus domestica</name>
    <name type="common">Apple</name>
    <name type="synonym">Pyrus malus</name>
    <dbReference type="NCBI Taxonomy" id="3750"/>
    <lineage>
        <taxon>Eukaryota</taxon>
        <taxon>Viridiplantae</taxon>
        <taxon>Streptophyta</taxon>
        <taxon>Embryophyta</taxon>
        <taxon>Tracheophyta</taxon>
        <taxon>Spermatophyta</taxon>
        <taxon>Magnoliopsida</taxon>
        <taxon>eudicotyledons</taxon>
        <taxon>Gunneridae</taxon>
        <taxon>Pentapetalae</taxon>
        <taxon>rosids</taxon>
        <taxon>fabids</taxon>
        <taxon>Rosales</taxon>
        <taxon>Rosaceae</taxon>
        <taxon>Amygdaloideae</taxon>
        <taxon>Maleae</taxon>
        <taxon>Malus</taxon>
    </lineage>
</organism>
<feature type="domain" description="TIR" evidence="2">
    <location>
        <begin position="48"/>
        <end position="197"/>
    </location>
</feature>
<feature type="chain" id="PRO_5019775290" description="TIR domain-containing protein" evidence="1">
    <location>
        <begin position="27"/>
        <end position="523"/>
    </location>
</feature>
<accession>A0A498II40</accession>
<feature type="signal peptide" evidence="1">
    <location>
        <begin position="1"/>
        <end position="26"/>
    </location>
</feature>
<dbReference type="GO" id="GO:0007165">
    <property type="term" value="P:signal transduction"/>
    <property type="evidence" value="ECO:0007669"/>
    <property type="project" value="InterPro"/>
</dbReference>
<dbReference type="Gene3D" id="3.40.50.300">
    <property type="entry name" value="P-loop containing nucleotide triphosphate hydrolases"/>
    <property type="match status" value="1"/>
</dbReference>
<gene>
    <name evidence="3" type="ORF">DVH24_003277</name>
</gene>
<dbReference type="SUPFAM" id="SSF52058">
    <property type="entry name" value="L domain-like"/>
    <property type="match status" value="1"/>
</dbReference>
<dbReference type="SUPFAM" id="SSF52200">
    <property type="entry name" value="Toll/Interleukin receptor TIR domain"/>
    <property type="match status" value="1"/>
</dbReference>
<dbReference type="PROSITE" id="PS50104">
    <property type="entry name" value="TIR"/>
    <property type="match status" value="1"/>
</dbReference>
<dbReference type="PANTHER" id="PTHR11017:SF559">
    <property type="entry name" value="DISEASE RESISTANCE PROTEIN CHL1"/>
    <property type="match status" value="1"/>
</dbReference>
<dbReference type="EMBL" id="RDQH01000337">
    <property type="protein sequence ID" value="RXH82779.1"/>
    <property type="molecule type" value="Genomic_DNA"/>
</dbReference>